<dbReference type="PANTHER" id="PTHR13028:SF0">
    <property type="entry name" value="RRNA-PROCESSING PROTEIN EBP2-RELATED"/>
    <property type="match status" value="1"/>
</dbReference>
<dbReference type="Pfam" id="PF05890">
    <property type="entry name" value="Ebp2"/>
    <property type="match status" value="1"/>
</dbReference>
<feature type="compositionally biased region" description="Basic and acidic residues" evidence="7">
    <location>
        <begin position="1"/>
        <end position="15"/>
    </location>
</feature>
<dbReference type="Proteomes" id="UP000247702">
    <property type="component" value="Unassembled WGS sequence"/>
</dbReference>
<dbReference type="GO" id="GO:0005730">
    <property type="term" value="C:nucleolus"/>
    <property type="evidence" value="ECO:0007669"/>
    <property type="project" value="UniProtKB-SubCell"/>
</dbReference>
<evidence type="ECO:0000313" key="10">
    <source>
        <dbReference type="Proteomes" id="UP000247702"/>
    </source>
</evidence>
<evidence type="ECO:0000256" key="5">
    <source>
        <dbReference type="ARBA" id="ARBA00023242"/>
    </source>
</evidence>
<keyword evidence="4 6" id="KW-0175">Coiled coil</keyword>
<dbReference type="STRING" id="94130.A0A2Z6RKH0"/>
<keyword evidence="5" id="KW-0539">Nucleus</keyword>
<feature type="coiled-coil region" evidence="6">
    <location>
        <begin position="152"/>
        <end position="207"/>
    </location>
</feature>
<evidence type="ECO:0000256" key="1">
    <source>
        <dbReference type="ARBA" id="ARBA00004604"/>
    </source>
</evidence>
<evidence type="ECO:0000313" key="9">
    <source>
        <dbReference type="EMBL" id="GES89519.1"/>
    </source>
</evidence>
<dbReference type="PANTHER" id="PTHR13028">
    <property type="entry name" value="RRNA PROCESSING PROTEIN EBNA1-BINDING PROTEIN-RELATED"/>
    <property type="match status" value="1"/>
</dbReference>
<name>A0A2Z6RKH0_9GLOM</name>
<evidence type="ECO:0000313" key="8">
    <source>
        <dbReference type="EMBL" id="GBC03398.1"/>
    </source>
</evidence>
<keyword evidence="10" id="KW-1185">Reference proteome</keyword>
<dbReference type="InterPro" id="IPR008610">
    <property type="entry name" value="Ebp2"/>
</dbReference>
<dbReference type="AlphaFoldDB" id="A0A2Z6RKH0"/>
<feature type="compositionally biased region" description="Acidic residues" evidence="7">
    <location>
        <begin position="28"/>
        <end position="59"/>
    </location>
</feature>
<feature type="compositionally biased region" description="Basic residues" evidence="7">
    <location>
        <begin position="288"/>
        <end position="312"/>
    </location>
</feature>
<dbReference type="GO" id="GO:0042273">
    <property type="term" value="P:ribosomal large subunit biogenesis"/>
    <property type="evidence" value="ECO:0007669"/>
    <property type="project" value="TreeGrafter"/>
</dbReference>
<dbReference type="GO" id="GO:0030687">
    <property type="term" value="C:preribosome, large subunit precursor"/>
    <property type="evidence" value="ECO:0007669"/>
    <property type="project" value="TreeGrafter"/>
</dbReference>
<comment type="similarity">
    <text evidence="2">Belongs to the EBP2 family.</text>
</comment>
<evidence type="ECO:0000256" key="3">
    <source>
        <dbReference type="ARBA" id="ARBA00022517"/>
    </source>
</evidence>
<dbReference type="GO" id="GO:0006364">
    <property type="term" value="P:rRNA processing"/>
    <property type="evidence" value="ECO:0007669"/>
    <property type="project" value="TreeGrafter"/>
</dbReference>
<evidence type="ECO:0000256" key="6">
    <source>
        <dbReference type="SAM" id="Coils"/>
    </source>
</evidence>
<feature type="region of interest" description="Disordered" evidence="7">
    <location>
        <begin position="1"/>
        <end position="60"/>
    </location>
</feature>
<feature type="region of interest" description="Disordered" evidence="7">
    <location>
        <begin position="228"/>
        <end position="312"/>
    </location>
</feature>
<dbReference type="Proteomes" id="UP000615446">
    <property type="component" value="Unassembled WGS sequence"/>
</dbReference>
<accession>A0A2Z6RKH0</accession>
<dbReference type="EMBL" id="BEXD01003882">
    <property type="protein sequence ID" value="GBC03398.1"/>
    <property type="molecule type" value="Genomic_DNA"/>
</dbReference>
<comment type="subcellular location">
    <subcellularLocation>
        <location evidence="1">Nucleus</location>
        <location evidence="1">Nucleolus</location>
    </subcellularLocation>
</comment>
<reference evidence="9" key="2">
    <citation type="submission" date="2019-10" db="EMBL/GenBank/DDBJ databases">
        <title>Conservation and host-specific expression of non-tandemly repeated heterogenous ribosome RNA gene in arbuscular mycorrhizal fungi.</title>
        <authorList>
            <person name="Maeda T."/>
            <person name="Kobayashi Y."/>
            <person name="Nakagawa T."/>
            <person name="Ezawa T."/>
            <person name="Yamaguchi K."/>
            <person name="Bino T."/>
            <person name="Nishimoto Y."/>
            <person name="Shigenobu S."/>
            <person name="Kawaguchi M."/>
        </authorList>
    </citation>
    <scope>NUCLEOTIDE SEQUENCE</scope>
    <source>
        <strain evidence="9">HR1</strain>
    </source>
</reference>
<evidence type="ECO:0000256" key="7">
    <source>
        <dbReference type="SAM" id="MobiDB-lite"/>
    </source>
</evidence>
<evidence type="ECO:0000256" key="2">
    <source>
        <dbReference type="ARBA" id="ARBA00007336"/>
    </source>
</evidence>
<reference evidence="8 10" key="1">
    <citation type="submission" date="2017-11" db="EMBL/GenBank/DDBJ databases">
        <title>The genome of Rhizophagus clarus HR1 reveals common genetic basis of auxotrophy among arbuscular mycorrhizal fungi.</title>
        <authorList>
            <person name="Kobayashi Y."/>
        </authorList>
    </citation>
    <scope>NUCLEOTIDE SEQUENCE [LARGE SCALE GENOMIC DNA]</scope>
    <source>
        <strain evidence="8 10">HR1</strain>
    </source>
</reference>
<proteinExistence type="inferred from homology"/>
<evidence type="ECO:0000256" key="4">
    <source>
        <dbReference type="ARBA" id="ARBA00023054"/>
    </source>
</evidence>
<dbReference type="GO" id="GO:0034399">
    <property type="term" value="C:nuclear periphery"/>
    <property type="evidence" value="ECO:0007669"/>
    <property type="project" value="TreeGrafter"/>
</dbReference>
<dbReference type="EMBL" id="BLAL01000187">
    <property type="protein sequence ID" value="GES89519.1"/>
    <property type="molecule type" value="Genomic_DNA"/>
</dbReference>
<keyword evidence="3" id="KW-0690">Ribosome biogenesis</keyword>
<feature type="compositionally biased region" description="Basic residues" evidence="7">
    <location>
        <begin position="241"/>
        <end position="253"/>
    </location>
</feature>
<organism evidence="8 10">
    <name type="scientific">Rhizophagus clarus</name>
    <dbReference type="NCBI Taxonomy" id="94130"/>
    <lineage>
        <taxon>Eukaryota</taxon>
        <taxon>Fungi</taxon>
        <taxon>Fungi incertae sedis</taxon>
        <taxon>Mucoromycota</taxon>
        <taxon>Glomeromycotina</taxon>
        <taxon>Glomeromycetes</taxon>
        <taxon>Glomerales</taxon>
        <taxon>Glomeraceae</taxon>
        <taxon>Rhizophagus</taxon>
    </lineage>
</organism>
<protein>
    <submittedName>
        <fullName evidence="9">Ebp2-domain-containing protein</fullName>
    </submittedName>
</protein>
<dbReference type="OrthoDB" id="443772at2759"/>
<sequence length="312" mass="35985">MPIKAKETAKDPSKEEDSDIQQVKESDESSSESTEEEEEEEEEEGVALDDLSEEVDEDVIPQQHVTINNKSVLKKIYQEIKLDIPWIETQAITSSEPANIKDIDNDIERELTFYKQALEAVVEGRKKIIESGVTFSRPDDYFAEMVKSDEHMTKIRKKLIDEEQKIKASEEARRKRELKKFGKKVQIERLQERQKQKREDLEKIKVMKKKRKGIEDTAVDGDFEIALEEAADKDNRPNNRPNKKQKSGKFSKRSYKDAKFGFGGKKRHAKSNTAQSSGDLSIFDGGRNTKKKKITKTRPGKARRQAARNKRQ</sequence>
<comment type="caution">
    <text evidence="8">The sequence shown here is derived from an EMBL/GenBank/DDBJ whole genome shotgun (WGS) entry which is preliminary data.</text>
</comment>
<gene>
    <name evidence="9" type="ORF">RCL2_001641400</name>
    <name evidence="8" type="ORF">RclHR1_00510029</name>
</gene>